<keyword evidence="2 8" id="KW-0808">Transferase</keyword>
<dbReference type="EC" id="2.7.-.-" evidence="8"/>
<dbReference type="OrthoDB" id="5958943at2759"/>
<evidence type="ECO:0000256" key="5">
    <source>
        <dbReference type="ARBA" id="ARBA00022840"/>
    </source>
</evidence>
<comment type="similarity">
    <text evidence="1 8">Belongs to the inositol phosphokinase (IPK) family.</text>
</comment>
<evidence type="ECO:0000256" key="4">
    <source>
        <dbReference type="ARBA" id="ARBA00022777"/>
    </source>
</evidence>
<evidence type="ECO:0000256" key="3">
    <source>
        <dbReference type="ARBA" id="ARBA00022741"/>
    </source>
</evidence>
<keyword evidence="5" id="KW-0067">ATP-binding</keyword>
<dbReference type="Gene3D" id="3.30.470.160">
    <property type="entry name" value="Inositol polyphosphate kinase"/>
    <property type="match status" value="1"/>
</dbReference>
<evidence type="ECO:0000313" key="10">
    <source>
        <dbReference type="Proteomes" id="UP000625711"/>
    </source>
</evidence>
<keyword evidence="3" id="KW-0547">Nucleotide-binding</keyword>
<dbReference type="GO" id="GO:0005634">
    <property type="term" value="C:nucleus"/>
    <property type="evidence" value="ECO:0007669"/>
    <property type="project" value="TreeGrafter"/>
</dbReference>
<comment type="caution">
    <text evidence="9">The sequence shown here is derived from an EMBL/GenBank/DDBJ whole genome shotgun (WGS) entry which is preliminary data.</text>
</comment>
<dbReference type="GO" id="GO:0032958">
    <property type="term" value="P:inositol phosphate biosynthetic process"/>
    <property type="evidence" value="ECO:0007669"/>
    <property type="project" value="InterPro"/>
</dbReference>
<dbReference type="Proteomes" id="UP000625711">
    <property type="component" value="Unassembled WGS sequence"/>
</dbReference>
<dbReference type="GO" id="GO:0051765">
    <property type="term" value="F:inositol tetrakisphosphate kinase activity"/>
    <property type="evidence" value="ECO:0007669"/>
    <property type="project" value="TreeGrafter"/>
</dbReference>
<evidence type="ECO:0000256" key="2">
    <source>
        <dbReference type="ARBA" id="ARBA00022679"/>
    </source>
</evidence>
<dbReference type="InterPro" id="IPR038286">
    <property type="entry name" value="IPK_sf"/>
</dbReference>
<name>A0A834M315_RHYFE</name>
<dbReference type="InterPro" id="IPR005522">
    <property type="entry name" value="IPK"/>
</dbReference>
<dbReference type="GO" id="GO:0005737">
    <property type="term" value="C:cytoplasm"/>
    <property type="evidence" value="ECO:0007669"/>
    <property type="project" value="TreeGrafter"/>
</dbReference>
<keyword evidence="4 8" id="KW-0418">Kinase</keyword>
<proteinExistence type="inferred from homology"/>
<protein>
    <recommendedName>
        <fullName evidence="8">Kinase</fullName>
        <ecNumber evidence="8">2.7.-.-</ecNumber>
    </recommendedName>
</protein>
<dbReference type="GO" id="GO:0008440">
    <property type="term" value="F:inositol-1,4,5-trisphosphate 3-kinase activity"/>
    <property type="evidence" value="ECO:0007669"/>
    <property type="project" value="TreeGrafter"/>
</dbReference>
<evidence type="ECO:0000256" key="1">
    <source>
        <dbReference type="ARBA" id="ARBA00007374"/>
    </source>
</evidence>
<keyword evidence="10" id="KW-1185">Reference proteome</keyword>
<dbReference type="PANTHER" id="PTHR12400">
    <property type="entry name" value="INOSITOL POLYPHOSPHATE KINASE"/>
    <property type="match status" value="1"/>
</dbReference>
<dbReference type="GO" id="GO:0005524">
    <property type="term" value="F:ATP binding"/>
    <property type="evidence" value="ECO:0007669"/>
    <property type="project" value="UniProtKB-KW"/>
</dbReference>
<comment type="catalytic activity">
    <reaction evidence="7">
        <text>1D-myo-inositol 1,3,4,6-tetrakisphosphate + ATP = 1D-myo-inositol 1,3,4,5,6-pentakisphosphate + ADP + H(+)</text>
        <dbReference type="Rhea" id="RHEA:12717"/>
        <dbReference type="ChEBI" id="CHEBI:15378"/>
        <dbReference type="ChEBI" id="CHEBI:30616"/>
        <dbReference type="ChEBI" id="CHEBI:57660"/>
        <dbReference type="ChEBI" id="CHEBI:57733"/>
        <dbReference type="ChEBI" id="CHEBI:456216"/>
        <dbReference type="EC" id="2.7.1.140"/>
    </reaction>
</comment>
<organism evidence="9 10">
    <name type="scientific">Rhynchophorus ferrugineus</name>
    <name type="common">Red palm weevil</name>
    <name type="synonym">Curculio ferrugineus</name>
    <dbReference type="NCBI Taxonomy" id="354439"/>
    <lineage>
        <taxon>Eukaryota</taxon>
        <taxon>Metazoa</taxon>
        <taxon>Ecdysozoa</taxon>
        <taxon>Arthropoda</taxon>
        <taxon>Hexapoda</taxon>
        <taxon>Insecta</taxon>
        <taxon>Pterygota</taxon>
        <taxon>Neoptera</taxon>
        <taxon>Endopterygota</taxon>
        <taxon>Coleoptera</taxon>
        <taxon>Polyphaga</taxon>
        <taxon>Cucujiformia</taxon>
        <taxon>Curculionidae</taxon>
        <taxon>Dryophthorinae</taxon>
        <taxon>Rhynchophorus</taxon>
    </lineage>
</organism>
<evidence type="ECO:0000313" key="9">
    <source>
        <dbReference type="EMBL" id="KAF7265816.1"/>
    </source>
</evidence>
<accession>A0A834M315</accession>
<reference evidence="9" key="1">
    <citation type="submission" date="2020-08" db="EMBL/GenBank/DDBJ databases">
        <title>Genome sequencing and assembly of the red palm weevil Rhynchophorus ferrugineus.</title>
        <authorList>
            <person name="Dias G.B."/>
            <person name="Bergman C.M."/>
            <person name="Manee M."/>
        </authorList>
    </citation>
    <scope>NUCLEOTIDE SEQUENCE</scope>
    <source>
        <strain evidence="9">AA-2017</strain>
        <tissue evidence="9">Whole larva</tissue>
    </source>
</reference>
<comment type="catalytic activity">
    <reaction evidence="6">
        <text>1D-myo-inositol 1,4,5-trisphosphate + 2 ATP = 1D-myo-inositol 1,3,4,5,6-pentakisphosphate + 2 ADP + 2 H(+)</text>
        <dbReference type="Rhea" id="RHEA:32359"/>
        <dbReference type="ChEBI" id="CHEBI:15378"/>
        <dbReference type="ChEBI" id="CHEBI:30616"/>
        <dbReference type="ChEBI" id="CHEBI:57733"/>
        <dbReference type="ChEBI" id="CHEBI:203600"/>
        <dbReference type="ChEBI" id="CHEBI:456216"/>
        <dbReference type="EC" id="2.7.1.151"/>
    </reaction>
</comment>
<dbReference type="Pfam" id="PF03770">
    <property type="entry name" value="IPK"/>
    <property type="match status" value="1"/>
</dbReference>
<evidence type="ECO:0000256" key="6">
    <source>
        <dbReference type="ARBA" id="ARBA00036164"/>
    </source>
</evidence>
<dbReference type="AlphaFoldDB" id="A0A834M315"/>
<sequence length="461" mass="53279">MGKFEIQSMPLQRNDNNFILPHSNCKGLYSEVHSPNGISNESTRILNDITSPVENDHDLSEVEEEEDEEEIDNLGLVMPLGMKSLATQVAGHKDSENIGMLTKDGKVYKPLLKPECAKREIQLYEQLDTTVDRSLMEMKQLVPKYYGTKKIIFKDKEVDYLVLEDLTKEFREPCVMDIKIGKRTWDPYASYNKIIAEEKKYHECKRDLGFCIPGMQVYNIAQNQLVKYGKDYGKTLNKDGAREVMKEFLNANSYHFCRKLLMQLLASLWQIQHFARCQRRLRLYASSILLVYDARRLKQHVGVTQEAQAKKVTLRRNRSLYRPLSLATLSNGCEKVPTGFSGQLTKEGHPILKPPSTKIVNLEGPRIINNNNTWHKSMRLLKRTHSFQNNYDKDVQHKKQNYNKILDDLCSDSKSEVWATAKLIDFAHVYPADNMDVDKNYLEGVDNLVKMLEDFLAETDE</sequence>
<dbReference type="EMBL" id="JAACXV010014584">
    <property type="protein sequence ID" value="KAF7265816.1"/>
    <property type="molecule type" value="Genomic_DNA"/>
</dbReference>
<evidence type="ECO:0000256" key="8">
    <source>
        <dbReference type="RuleBase" id="RU363090"/>
    </source>
</evidence>
<dbReference type="PANTHER" id="PTHR12400:SF51">
    <property type="entry name" value="INOSITOL POLYPHOSPHATE MULTIKINASE"/>
    <property type="match status" value="1"/>
</dbReference>
<gene>
    <name evidence="9" type="ORF">GWI33_020887</name>
</gene>
<dbReference type="SUPFAM" id="SSF56104">
    <property type="entry name" value="SAICAR synthase-like"/>
    <property type="match status" value="1"/>
</dbReference>
<evidence type="ECO:0000256" key="7">
    <source>
        <dbReference type="ARBA" id="ARBA00036525"/>
    </source>
</evidence>